<protein>
    <recommendedName>
        <fullName evidence="5">LysM domain-containing protein</fullName>
    </recommendedName>
</protein>
<dbReference type="InterPro" id="IPR036779">
    <property type="entry name" value="LysM_dom_sf"/>
</dbReference>
<evidence type="ECO:0008006" key="5">
    <source>
        <dbReference type="Google" id="ProtNLM"/>
    </source>
</evidence>
<gene>
    <name evidence="3" type="ORF">AK830_g31</name>
</gene>
<reference evidence="3 4" key="1">
    <citation type="submission" date="2015-09" db="EMBL/GenBank/DDBJ databases">
        <title>Draft genome of a European isolate of the apple canker pathogen Neonectria ditissima.</title>
        <authorList>
            <person name="Gomez-Cortecero A."/>
            <person name="Harrison R.J."/>
            <person name="Armitage A.D."/>
        </authorList>
    </citation>
    <scope>NUCLEOTIDE SEQUENCE [LARGE SCALE GENOMIC DNA]</scope>
    <source>
        <strain evidence="3 4">R09/05</strain>
    </source>
</reference>
<organism evidence="3 4">
    <name type="scientific">Neonectria ditissima</name>
    <dbReference type="NCBI Taxonomy" id="78410"/>
    <lineage>
        <taxon>Eukaryota</taxon>
        <taxon>Fungi</taxon>
        <taxon>Dikarya</taxon>
        <taxon>Ascomycota</taxon>
        <taxon>Pezizomycotina</taxon>
        <taxon>Sordariomycetes</taxon>
        <taxon>Hypocreomycetidae</taxon>
        <taxon>Hypocreales</taxon>
        <taxon>Nectriaceae</taxon>
        <taxon>Neonectria</taxon>
    </lineage>
</organism>
<sequence>MADNNLQGYIILSITIDPWATFTGVPFINLPNATATTYDRGYTPLAEATGTRDNCIYYFDGADYQFDLNGARWVNNCLLAAYIYDADVESFASWNSGLANVSGPSCAFESGVRYRGVWYLQKSDEAETSVATTTESLTSTASSGPTPPAETHEGQPLGCNEWDVVEDGDSCDSIAADADISKAQFFA</sequence>
<dbReference type="Proteomes" id="UP000050424">
    <property type="component" value="Unassembled WGS sequence"/>
</dbReference>
<dbReference type="AlphaFoldDB" id="A0A0P7C3M9"/>
<comment type="caution">
    <text evidence="3">The sequence shown here is derived from an EMBL/GenBank/DDBJ whole genome shotgun (WGS) entry which is preliminary data.</text>
</comment>
<keyword evidence="4" id="KW-1185">Reference proteome</keyword>
<dbReference type="OrthoDB" id="5985073at2759"/>
<evidence type="ECO:0000256" key="1">
    <source>
        <dbReference type="ARBA" id="ARBA00044955"/>
    </source>
</evidence>
<feature type="compositionally biased region" description="Low complexity" evidence="2">
    <location>
        <begin position="133"/>
        <end position="143"/>
    </location>
</feature>
<evidence type="ECO:0000313" key="3">
    <source>
        <dbReference type="EMBL" id="KPM46438.1"/>
    </source>
</evidence>
<evidence type="ECO:0000313" key="4">
    <source>
        <dbReference type="Proteomes" id="UP000050424"/>
    </source>
</evidence>
<dbReference type="STRING" id="78410.A0A0P7C3M9"/>
<dbReference type="Gene3D" id="3.10.350.10">
    <property type="entry name" value="LysM domain"/>
    <property type="match status" value="1"/>
</dbReference>
<dbReference type="EMBL" id="LKCW01000001">
    <property type="protein sequence ID" value="KPM46438.1"/>
    <property type="molecule type" value="Genomic_DNA"/>
</dbReference>
<evidence type="ECO:0000256" key="2">
    <source>
        <dbReference type="SAM" id="MobiDB-lite"/>
    </source>
</evidence>
<name>A0A0P7C3M9_9HYPO</name>
<proteinExistence type="inferred from homology"/>
<comment type="similarity">
    <text evidence="1">Belongs to the secreted LysM effector family.</text>
</comment>
<accession>A0A0P7C3M9</accession>
<feature type="region of interest" description="Disordered" evidence="2">
    <location>
        <begin position="133"/>
        <end position="159"/>
    </location>
</feature>